<dbReference type="Pfam" id="PF00589">
    <property type="entry name" value="Phage_integrase"/>
    <property type="match status" value="1"/>
</dbReference>
<sequence>MTLREDIARYLDVLRDERRLSAHSVAAARRDLAGFAQLCIERDIERADQIDTHSVRAYVMALRRKGLKPVSVHRHLSSLRSFLRELVERGELKANPAAGIRPPKRDKPLPKTLSVDQVEHLLRPTGDDALNLRDTALLELFYSSGLRLAELAALDVDDLLGGDEVRVTGKGSKTRIVPVGSMAHQAIAHWLKRRGDWLRGDESALFISSRGQRMSVRSIQQRVQARGARAGLDVRVHPHRLRHSFATHLLESSGDLRAVQELLGHASISTTQIYTQLDFSHLSKVYDAAHPRARRKG</sequence>
<dbReference type="InterPro" id="IPR011931">
    <property type="entry name" value="Recomb_XerC"/>
</dbReference>
<dbReference type="Proteomes" id="UP001254608">
    <property type="component" value="Unassembled WGS sequence"/>
</dbReference>
<dbReference type="InterPro" id="IPR004107">
    <property type="entry name" value="Integrase_SAM-like_N"/>
</dbReference>
<feature type="active site" evidence="11">
    <location>
        <position position="170"/>
    </location>
</feature>
<feature type="active site" evidence="11">
    <location>
        <position position="265"/>
    </location>
</feature>
<feature type="active site" evidence="11">
    <location>
        <position position="239"/>
    </location>
</feature>
<dbReference type="InterPro" id="IPR010998">
    <property type="entry name" value="Integrase_recombinase_N"/>
</dbReference>
<keyword evidence="6 11" id="KW-0159">Chromosome partition</keyword>
<evidence type="ECO:0000256" key="4">
    <source>
        <dbReference type="ARBA" id="ARBA00022490"/>
    </source>
</evidence>
<dbReference type="InterPro" id="IPR013762">
    <property type="entry name" value="Integrase-like_cat_sf"/>
</dbReference>
<dbReference type="InterPro" id="IPR023009">
    <property type="entry name" value="Tyrosine_recombinase_XerC/XerD"/>
</dbReference>
<keyword evidence="7 11" id="KW-0229">DNA integration</keyword>
<comment type="similarity">
    <text evidence="2 11">Belongs to the 'phage' integrase family. XerC subfamily.</text>
</comment>
<dbReference type="InterPro" id="IPR044068">
    <property type="entry name" value="CB"/>
</dbReference>
<dbReference type="PROSITE" id="PS51900">
    <property type="entry name" value="CB"/>
    <property type="match status" value="1"/>
</dbReference>
<evidence type="ECO:0000256" key="3">
    <source>
        <dbReference type="ARBA" id="ARBA00015804"/>
    </source>
</evidence>
<feature type="active site" evidence="11">
    <location>
        <position position="242"/>
    </location>
</feature>
<evidence type="ECO:0000256" key="7">
    <source>
        <dbReference type="ARBA" id="ARBA00022908"/>
    </source>
</evidence>
<comment type="subunit">
    <text evidence="11">Forms a cyclic heterotetrameric complex composed of two molecules of XerC and two molecules of XerD.</text>
</comment>
<proteinExistence type="inferred from homology"/>
<dbReference type="RefSeq" id="WP_311366205.1">
    <property type="nucleotide sequence ID" value="NZ_JAVRIC010000027.1"/>
</dbReference>
<feature type="active site" description="O-(3'-phospho-DNA)-tyrosine intermediate" evidence="11">
    <location>
        <position position="274"/>
    </location>
</feature>
<evidence type="ECO:0000313" key="15">
    <source>
        <dbReference type="Proteomes" id="UP001254608"/>
    </source>
</evidence>
<keyword evidence="5 11" id="KW-0132">Cell division</keyword>
<dbReference type="EMBL" id="JAVRIC010000027">
    <property type="protein sequence ID" value="MDT0498793.1"/>
    <property type="molecule type" value="Genomic_DNA"/>
</dbReference>
<evidence type="ECO:0000256" key="10">
    <source>
        <dbReference type="ARBA" id="ARBA00023306"/>
    </source>
</evidence>
<evidence type="ECO:0000256" key="11">
    <source>
        <dbReference type="HAMAP-Rule" id="MF_01808"/>
    </source>
</evidence>
<evidence type="ECO:0000256" key="8">
    <source>
        <dbReference type="ARBA" id="ARBA00023125"/>
    </source>
</evidence>
<keyword evidence="10 11" id="KW-0131">Cell cycle</keyword>
<dbReference type="PANTHER" id="PTHR30349">
    <property type="entry name" value="PHAGE INTEGRASE-RELATED"/>
    <property type="match status" value="1"/>
</dbReference>
<evidence type="ECO:0000259" key="12">
    <source>
        <dbReference type="PROSITE" id="PS51898"/>
    </source>
</evidence>
<evidence type="ECO:0000256" key="5">
    <source>
        <dbReference type="ARBA" id="ARBA00022618"/>
    </source>
</evidence>
<reference evidence="14 15" key="1">
    <citation type="submission" date="2023-09" db="EMBL/GenBank/DDBJ databases">
        <authorList>
            <person name="Rey-Velasco X."/>
        </authorList>
    </citation>
    <scope>NUCLEOTIDE SEQUENCE [LARGE SCALE GENOMIC DNA]</scope>
    <source>
        <strain evidence="14 15">W345</strain>
    </source>
</reference>
<keyword evidence="15" id="KW-1185">Reference proteome</keyword>
<evidence type="ECO:0000256" key="9">
    <source>
        <dbReference type="ARBA" id="ARBA00023172"/>
    </source>
</evidence>
<feature type="domain" description="Tyr recombinase" evidence="12">
    <location>
        <begin position="108"/>
        <end position="287"/>
    </location>
</feature>
<dbReference type="InterPro" id="IPR050090">
    <property type="entry name" value="Tyrosine_recombinase_XerCD"/>
</dbReference>
<protein>
    <recommendedName>
        <fullName evidence="3 11">Tyrosine recombinase XerC</fullName>
    </recommendedName>
</protein>
<dbReference type="Gene3D" id="1.10.150.130">
    <property type="match status" value="1"/>
</dbReference>
<gene>
    <name evidence="11 14" type="primary">xerC</name>
    <name evidence="14" type="ORF">RM530_15695</name>
</gene>
<evidence type="ECO:0000313" key="14">
    <source>
        <dbReference type="EMBL" id="MDT0498793.1"/>
    </source>
</evidence>
<comment type="subcellular location">
    <subcellularLocation>
        <location evidence="1 11">Cytoplasm</location>
    </subcellularLocation>
</comment>
<name>A0ABU2WML2_9GAMM</name>
<dbReference type="PANTHER" id="PTHR30349:SF81">
    <property type="entry name" value="TYROSINE RECOMBINASE XERC"/>
    <property type="match status" value="1"/>
</dbReference>
<dbReference type="CDD" id="cd00798">
    <property type="entry name" value="INT_XerDC_C"/>
    <property type="match status" value="1"/>
</dbReference>
<dbReference type="PROSITE" id="PS51898">
    <property type="entry name" value="TYR_RECOMBINASE"/>
    <property type="match status" value="1"/>
</dbReference>
<keyword evidence="4 11" id="KW-0963">Cytoplasm</keyword>
<dbReference type="Gene3D" id="1.10.443.10">
    <property type="entry name" value="Intergrase catalytic core"/>
    <property type="match status" value="1"/>
</dbReference>
<dbReference type="InterPro" id="IPR002104">
    <property type="entry name" value="Integrase_catalytic"/>
</dbReference>
<comment type="caution">
    <text evidence="14">The sequence shown here is derived from an EMBL/GenBank/DDBJ whole genome shotgun (WGS) entry which is preliminary data.</text>
</comment>
<evidence type="ECO:0000256" key="2">
    <source>
        <dbReference type="ARBA" id="ARBA00006657"/>
    </source>
</evidence>
<feature type="domain" description="Core-binding (CB)" evidence="13">
    <location>
        <begin position="1"/>
        <end position="87"/>
    </location>
</feature>
<accession>A0ABU2WML2</accession>
<feature type="active site" evidence="11">
    <location>
        <position position="147"/>
    </location>
</feature>
<evidence type="ECO:0000256" key="1">
    <source>
        <dbReference type="ARBA" id="ARBA00004496"/>
    </source>
</evidence>
<dbReference type="SUPFAM" id="SSF56349">
    <property type="entry name" value="DNA breaking-rejoining enzymes"/>
    <property type="match status" value="1"/>
</dbReference>
<dbReference type="HAMAP" id="MF_01808">
    <property type="entry name" value="Recomb_XerC_XerD"/>
    <property type="match status" value="1"/>
</dbReference>
<evidence type="ECO:0000256" key="6">
    <source>
        <dbReference type="ARBA" id="ARBA00022829"/>
    </source>
</evidence>
<dbReference type="Pfam" id="PF02899">
    <property type="entry name" value="Phage_int_SAM_1"/>
    <property type="match status" value="1"/>
</dbReference>
<dbReference type="InterPro" id="IPR011010">
    <property type="entry name" value="DNA_brk_join_enz"/>
</dbReference>
<organism evidence="14 15">
    <name type="scientific">Banduia mediterranea</name>
    <dbReference type="NCBI Taxonomy" id="3075609"/>
    <lineage>
        <taxon>Bacteria</taxon>
        <taxon>Pseudomonadati</taxon>
        <taxon>Pseudomonadota</taxon>
        <taxon>Gammaproteobacteria</taxon>
        <taxon>Nevskiales</taxon>
        <taxon>Algiphilaceae</taxon>
        <taxon>Banduia</taxon>
    </lineage>
</organism>
<evidence type="ECO:0000259" key="13">
    <source>
        <dbReference type="PROSITE" id="PS51900"/>
    </source>
</evidence>
<dbReference type="NCBIfam" id="NF001399">
    <property type="entry name" value="PRK00283.1"/>
    <property type="match status" value="1"/>
</dbReference>
<dbReference type="NCBIfam" id="TIGR02224">
    <property type="entry name" value="recomb_XerC"/>
    <property type="match status" value="1"/>
</dbReference>
<comment type="function">
    <text evidence="11">Site-specific tyrosine recombinase, which acts by catalyzing the cutting and rejoining of the recombining DNA molecules. The XerC-XerD complex is essential to convert dimers of the bacterial chromosome into monomers to permit their segregation at cell division. It also contributes to the segregational stability of plasmids.</text>
</comment>
<keyword evidence="9 11" id="KW-0233">DNA recombination</keyword>
<keyword evidence="8 11" id="KW-0238">DNA-binding</keyword>